<evidence type="ECO:0000256" key="1">
    <source>
        <dbReference type="ARBA" id="ARBA00023125"/>
    </source>
</evidence>
<dbReference type="PROSITE" id="PS50943">
    <property type="entry name" value="HTH_CROC1"/>
    <property type="match status" value="1"/>
</dbReference>
<evidence type="ECO:0000313" key="3">
    <source>
        <dbReference type="EMBL" id="MBW4660984.1"/>
    </source>
</evidence>
<proteinExistence type="predicted"/>
<dbReference type="Gene3D" id="1.10.260.40">
    <property type="entry name" value="lambda repressor-like DNA-binding domains"/>
    <property type="match status" value="1"/>
</dbReference>
<dbReference type="SUPFAM" id="SSF47413">
    <property type="entry name" value="lambda repressor-like DNA-binding domains"/>
    <property type="match status" value="1"/>
</dbReference>
<dbReference type="GO" id="GO:0003677">
    <property type="term" value="F:DNA binding"/>
    <property type="evidence" value="ECO:0007669"/>
    <property type="project" value="UniProtKB-KW"/>
</dbReference>
<dbReference type="PANTHER" id="PTHR46558:SF4">
    <property type="entry name" value="DNA-BIDING PHAGE PROTEIN"/>
    <property type="match status" value="1"/>
</dbReference>
<dbReference type="InterPro" id="IPR010982">
    <property type="entry name" value="Lambda_DNA-bd_dom_sf"/>
</dbReference>
<dbReference type="SMART" id="SM00530">
    <property type="entry name" value="HTH_XRE"/>
    <property type="match status" value="1"/>
</dbReference>
<protein>
    <submittedName>
        <fullName evidence="3">Helix-turn-helix domain-containing protein</fullName>
    </submittedName>
</protein>
<dbReference type="EMBL" id="JAHHHD010000028">
    <property type="protein sequence ID" value="MBW4660984.1"/>
    <property type="molecule type" value="Genomic_DNA"/>
</dbReference>
<dbReference type="Pfam" id="PF13560">
    <property type="entry name" value="HTH_31"/>
    <property type="match status" value="1"/>
</dbReference>
<evidence type="ECO:0000313" key="4">
    <source>
        <dbReference type="Proteomes" id="UP000757435"/>
    </source>
</evidence>
<accession>A0A951QFH6</accession>
<keyword evidence="1" id="KW-0238">DNA-binding</keyword>
<reference evidence="3" key="1">
    <citation type="submission" date="2021-05" db="EMBL/GenBank/DDBJ databases">
        <authorList>
            <person name="Pietrasiak N."/>
            <person name="Ward R."/>
            <person name="Stajich J.E."/>
            <person name="Kurbessoian T."/>
        </authorList>
    </citation>
    <scope>NUCLEOTIDE SEQUENCE</scope>
    <source>
        <strain evidence="3">UHER 2000/2452</strain>
    </source>
</reference>
<dbReference type="AlphaFoldDB" id="A0A951QFH6"/>
<reference evidence="3" key="2">
    <citation type="journal article" date="2022" name="Microbiol. Resour. Announc.">
        <title>Metagenome Sequencing to Explore Phylogenomics of Terrestrial Cyanobacteria.</title>
        <authorList>
            <person name="Ward R.D."/>
            <person name="Stajich J.E."/>
            <person name="Johansen J.R."/>
            <person name="Huntemann M."/>
            <person name="Clum A."/>
            <person name="Foster B."/>
            <person name="Foster B."/>
            <person name="Roux S."/>
            <person name="Palaniappan K."/>
            <person name="Varghese N."/>
            <person name="Mukherjee S."/>
            <person name="Reddy T.B.K."/>
            <person name="Daum C."/>
            <person name="Copeland A."/>
            <person name="Chen I.A."/>
            <person name="Ivanova N.N."/>
            <person name="Kyrpides N.C."/>
            <person name="Shapiro N."/>
            <person name="Eloe-Fadrosh E.A."/>
            <person name="Pietrasiak N."/>
        </authorList>
    </citation>
    <scope>NUCLEOTIDE SEQUENCE</scope>
    <source>
        <strain evidence="3">UHER 2000/2452</strain>
    </source>
</reference>
<dbReference type="PANTHER" id="PTHR46558">
    <property type="entry name" value="TRACRIPTIONAL REGULATORY PROTEIN-RELATED-RELATED"/>
    <property type="match status" value="1"/>
</dbReference>
<feature type="domain" description="HTH cro/C1-type" evidence="2">
    <location>
        <begin position="15"/>
        <end position="71"/>
    </location>
</feature>
<dbReference type="CDD" id="cd00093">
    <property type="entry name" value="HTH_XRE"/>
    <property type="match status" value="1"/>
</dbReference>
<organism evidence="3 4">
    <name type="scientific">Drouetiella hepatica Uher 2000/2452</name>
    <dbReference type="NCBI Taxonomy" id="904376"/>
    <lineage>
        <taxon>Bacteria</taxon>
        <taxon>Bacillati</taxon>
        <taxon>Cyanobacteriota</taxon>
        <taxon>Cyanophyceae</taxon>
        <taxon>Oculatellales</taxon>
        <taxon>Oculatellaceae</taxon>
        <taxon>Drouetiella</taxon>
    </lineage>
</organism>
<dbReference type="Proteomes" id="UP000757435">
    <property type="component" value="Unassembled WGS sequence"/>
</dbReference>
<gene>
    <name evidence="3" type="ORF">KME15_20095</name>
</gene>
<comment type="caution">
    <text evidence="3">The sequence shown here is derived from an EMBL/GenBank/DDBJ whole genome shotgun (WGS) entry which is preliminary data.</text>
</comment>
<evidence type="ECO:0000259" key="2">
    <source>
        <dbReference type="PROSITE" id="PS50943"/>
    </source>
</evidence>
<sequence length="83" mass="9381">MRLVTPLKVSFGQWLKLMRDRLDLPQAKIADALSVKAQTVSNWENGKSIPSLTPEQTRELCDLLQVNLNTLAKAYRGEVEIND</sequence>
<dbReference type="InterPro" id="IPR001387">
    <property type="entry name" value="Cro/C1-type_HTH"/>
</dbReference>
<name>A0A951QFH6_9CYAN</name>